<comment type="caution">
    <text evidence="1">The sequence shown here is derived from an EMBL/GenBank/DDBJ whole genome shotgun (WGS) entry which is preliminary data.</text>
</comment>
<keyword evidence="2" id="KW-1185">Reference proteome</keyword>
<dbReference type="RefSeq" id="WP_328821240.1">
    <property type="nucleotide sequence ID" value="NZ_WUYX01000019.1"/>
</dbReference>
<protein>
    <submittedName>
        <fullName evidence="1">Uncharacterized protein</fullName>
    </submittedName>
</protein>
<evidence type="ECO:0000313" key="1">
    <source>
        <dbReference type="EMBL" id="MXV61345.1"/>
    </source>
</evidence>
<name>A0A6B0VJS2_9EURY</name>
<proteinExistence type="predicted"/>
<dbReference type="EMBL" id="WUYX01000019">
    <property type="protein sequence ID" value="MXV61345.1"/>
    <property type="molecule type" value="Genomic_DNA"/>
</dbReference>
<dbReference type="Proteomes" id="UP000434101">
    <property type="component" value="Unassembled WGS sequence"/>
</dbReference>
<reference evidence="1 2" key="1">
    <citation type="submission" date="2020-01" db="EMBL/GenBank/DDBJ databases">
        <title>Natronorubrum sp. JWXQ-INN 674 isolated from Inner Mongolia Autonomous Region of China.</title>
        <authorList>
            <person name="Xue Q."/>
        </authorList>
    </citation>
    <scope>NUCLEOTIDE SEQUENCE [LARGE SCALE GENOMIC DNA]</scope>
    <source>
        <strain evidence="1 2">JWXQ-INN-674</strain>
    </source>
</reference>
<dbReference type="AlphaFoldDB" id="A0A6B0VJS2"/>
<gene>
    <name evidence="1" type="ORF">GS429_04555</name>
</gene>
<evidence type="ECO:0000313" key="2">
    <source>
        <dbReference type="Proteomes" id="UP000434101"/>
    </source>
</evidence>
<accession>A0A6B0VJS2</accession>
<dbReference type="PROSITE" id="PS51257">
    <property type="entry name" value="PROKAR_LIPOPROTEIN"/>
    <property type="match status" value="1"/>
</dbReference>
<organism evidence="1 2">
    <name type="scientific">Natronorubrum halalkaliphilum</name>
    <dbReference type="NCBI Taxonomy" id="2691917"/>
    <lineage>
        <taxon>Archaea</taxon>
        <taxon>Methanobacteriati</taxon>
        <taxon>Methanobacteriota</taxon>
        <taxon>Stenosarchaea group</taxon>
        <taxon>Halobacteria</taxon>
        <taxon>Halobacteriales</taxon>
        <taxon>Natrialbaceae</taxon>
        <taxon>Natronorubrum</taxon>
    </lineage>
</organism>
<sequence>MNRRAFLAVLPSIALAGCAAQLGLADRVEITQKYVRLHPWDDDEPIYAAVREHDTEAGPSYRDEIHEVLADSIDDGEPIAISESVADRLRGEFEAVEFRIRGCEPETGDCRRTTLVREDFNEVEVGDIADIVFRSTGAGLVSVHERYENYSDSS</sequence>